<dbReference type="Gene3D" id="3.40.470.10">
    <property type="entry name" value="Uracil-DNA glycosylase-like domain"/>
    <property type="match status" value="1"/>
</dbReference>
<keyword evidence="3" id="KW-1185">Reference proteome</keyword>
<evidence type="ECO:0000313" key="3">
    <source>
        <dbReference type="Proteomes" id="UP000284322"/>
    </source>
</evidence>
<organism evidence="2 3">
    <name type="scientific">Tsuneonella suprasediminis</name>
    <dbReference type="NCBI Taxonomy" id="2306996"/>
    <lineage>
        <taxon>Bacteria</taxon>
        <taxon>Pseudomonadati</taxon>
        <taxon>Pseudomonadota</taxon>
        <taxon>Alphaproteobacteria</taxon>
        <taxon>Sphingomonadales</taxon>
        <taxon>Erythrobacteraceae</taxon>
        <taxon>Tsuneonella</taxon>
    </lineage>
</organism>
<evidence type="ECO:0000313" key="2">
    <source>
        <dbReference type="EMBL" id="RJX69050.1"/>
    </source>
</evidence>
<dbReference type="OrthoDB" id="64750at2"/>
<dbReference type="RefSeq" id="WP_039388540.1">
    <property type="nucleotide sequence ID" value="NZ_RAHJ01000014.1"/>
</dbReference>
<sequence>MVADMKQRARRLSEPHVAPLEQWRETVASGRAMPHFDPFDGGACARLLILLETPRAMRGQRSSALRFVSRDNPSGTQRNLSRFLDEAGIARSHMLLWNCVPWVVHEPGAINRRLRRAEIAEGLDLLPGLLAILPRVQVVVLAGKVASEAGEVIAIQRPDVSILYMPHPSPANVCTSPRIGQSIRTVLSDAAARLE</sequence>
<dbReference type="InterPro" id="IPR005122">
    <property type="entry name" value="Uracil-DNA_glycosylase-like"/>
</dbReference>
<dbReference type="Pfam" id="PF03167">
    <property type="entry name" value="UDG"/>
    <property type="match status" value="1"/>
</dbReference>
<dbReference type="CDD" id="cd10035">
    <property type="entry name" value="UDG_like"/>
    <property type="match status" value="1"/>
</dbReference>
<reference evidence="2 3" key="1">
    <citation type="submission" date="2018-09" db="EMBL/GenBank/DDBJ databases">
        <title>Altererythrobacter sp.Ery1 and Ery12, the genome sequencing of novel strains in genus Alterythrobacter.</title>
        <authorList>
            <person name="Cheng H."/>
            <person name="Wu Y.-H."/>
            <person name="Fang C."/>
            <person name="Xu X.-W."/>
        </authorList>
    </citation>
    <scope>NUCLEOTIDE SEQUENCE [LARGE SCALE GENOMIC DNA]</scope>
    <source>
        <strain evidence="2 3">Ery12</strain>
    </source>
</reference>
<feature type="domain" description="Uracil-DNA glycosylase-like" evidence="1">
    <location>
        <begin position="45"/>
        <end position="177"/>
    </location>
</feature>
<dbReference type="Proteomes" id="UP000284322">
    <property type="component" value="Unassembled WGS sequence"/>
</dbReference>
<gene>
    <name evidence="2" type="ORF">D6858_03865</name>
</gene>
<protein>
    <submittedName>
        <fullName evidence="2">Uracil-DNA glycosylase</fullName>
    </submittedName>
</protein>
<evidence type="ECO:0000259" key="1">
    <source>
        <dbReference type="Pfam" id="PF03167"/>
    </source>
</evidence>
<proteinExistence type="predicted"/>
<accession>A0A419R3W7</accession>
<comment type="caution">
    <text evidence="2">The sequence shown here is derived from an EMBL/GenBank/DDBJ whole genome shotgun (WGS) entry which is preliminary data.</text>
</comment>
<dbReference type="InterPro" id="IPR036895">
    <property type="entry name" value="Uracil-DNA_glycosylase-like_sf"/>
</dbReference>
<dbReference type="SUPFAM" id="SSF52141">
    <property type="entry name" value="Uracil-DNA glycosylase-like"/>
    <property type="match status" value="1"/>
</dbReference>
<dbReference type="EMBL" id="RAHJ01000014">
    <property type="protein sequence ID" value="RJX69050.1"/>
    <property type="molecule type" value="Genomic_DNA"/>
</dbReference>
<name>A0A419R3W7_9SPHN</name>
<dbReference type="AlphaFoldDB" id="A0A419R3W7"/>